<dbReference type="InterPro" id="IPR046674">
    <property type="entry name" value="DUF6544"/>
</dbReference>
<accession>A0ABS6MNX0</accession>
<dbReference type="Proteomes" id="UP000704611">
    <property type="component" value="Unassembled WGS sequence"/>
</dbReference>
<protein>
    <recommendedName>
        <fullName evidence="3">LssY-like C-terminal domain-containing protein</fullName>
    </recommendedName>
</protein>
<sequence>MITTTIVVLILVVAGLLGLRLLDYQADKQLFAELRARQPAEPGYFDPAMLNGLPLAAQRFFTFCIAPGTPLYTVADIAMTGRFGMGSRLKPDYLDMQARQILAPPAGFIWQMQARRNLWRIAGSDSASWTRFWLFELLPVARKGASLDQRRAAFGRYVAEAVFWTPAAVLPRTGVSWSHLSDNSARLTVNQQGLSQTVELTVADNGQPVLVSMMRWSDANRQRRYTLQPFGGYLSDFRDFGGFTLPSHVEAGNHFGTPDYFPFFVADVQQIRWPHSSTRVSG</sequence>
<dbReference type="Pfam" id="PF20181">
    <property type="entry name" value="DUF6544"/>
    <property type="match status" value="1"/>
</dbReference>
<name>A0ABS6MNX0_9GAMM</name>
<dbReference type="EMBL" id="JAHRID010000008">
    <property type="protein sequence ID" value="MBV2130493.1"/>
    <property type="molecule type" value="Genomic_DNA"/>
</dbReference>
<evidence type="ECO:0000313" key="2">
    <source>
        <dbReference type="Proteomes" id="UP000704611"/>
    </source>
</evidence>
<comment type="caution">
    <text evidence="1">The sequence shown here is derived from an EMBL/GenBank/DDBJ whole genome shotgun (WGS) entry which is preliminary data.</text>
</comment>
<proteinExistence type="predicted"/>
<evidence type="ECO:0008006" key="3">
    <source>
        <dbReference type="Google" id="ProtNLM"/>
    </source>
</evidence>
<evidence type="ECO:0000313" key="1">
    <source>
        <dbReference type="EMBL" id="MBV2130493.1"/>
    </source>
</evidence>
<keyword evidence="2" id="KW-1185">Reference proteome</keyword>
<gene>
    <name evidence="1" type="ORF">KQY15_15465</name>
</gene>
<organism evidence="1 2">
    <name type="scientific">Arsukibacterium indicum</name>
    <dbReference type="NCBI Taxonomy" id="2848612"/>
    <lineage>
        <taxon>Bacteria</taxon>
        <taxon>Pseudomonadati</taxon>
        <taxon>Pseudomonadota</taxon>
        <taxon>Gammaproteobacteria</taxon>
        <taxon>Chromatiales</taxon>
        <taxon>Chromatiaceae</taxon>
        <taxon>Arsukibacterium</taxon>
    </lineage>
</organism>
<reference evidence="1 2" key="1">
    <citation type="submission" date="2021-06" db="EMBL/GenBank/DDBJ databases">
        <title>Rheinheimera indica sp. nov., isolated from deep-sea sediment.</title>
        <authorList>
            <person name="Wang Z."/>
            <person name="Zhang X.-Y."/>
        </authorList>
    </citation>
    <scope>NUCLEOTIDE SEQUENCE [LARGE SCALE GENOMIC DNA]</scope>
    <source>
        <strain evidence="1 2">SM2107</strain>
    </source>
</reference>